<name>A0ABP7G648_9ACTN</name>
<accession>A0ABP7G648</accession>
<gene>
    <name evidence="1" type="ORF">GCM10023082_57370</name>
</gene>
<keyword evidence="2" id="KW-1185">Reference proteome</keyword>
<reference evidence="2" key="1">
    <citation type="journal article" date="2019" name="Int. J. Syst. Evol. Microbiol.">
        <title>The Global Catalogue of Microorganisms (GCM) 10K type strain sequencing project: providing services to taxonomists for standard genome sequencing and annotation.</title>
        <authorList>
            <consortium name="The Broad Institute Genomics Platform"/>
            <consortium name="The Broad Institute Genome Sequencing Center for Infectious Disease"/>
            <person name="Wu L."/>
            <person name="Ma J."/>
        </authorList>
    </citation>
    <scope>NUCLEOTIDE SEQUENCE [LARGE SCALE GENOMIC DNA]</scope>
    <source>
        <strain evidence="2">JCM 30846</strain>
    </source>
</reference>
<dbReference type="Proteomes" id="UP001499884">
    <property type="component" value="Unassembled WGS sequence"/>
</dbReference>
<evidence type="ECO:0000313" key="1">
    <source>
        <dbReference type="EMBL" id="GAA3754433.1"/>
    </source>
</evidence>
<organism evidence="1 2">
    <name type="scientific">Streptomyces tremellae</name>
    <dbReference type="NCBI Taxonomy" id="1124239"/>
    <lineage>
        <taxon>Bacteria</taxon>
        <taxon>Bacillati</taxon>
        <taxon>Actinomycetota</taxon>
        <taxon>Actinomycetes</taxon>
        <taxon>Kitasatosporales</taxon>
        <taxon>Streptomycetaceae</taxon>
        <taxon>Streptomyces</taxon>
    </lineage>
</organism>
<sequence length="58" mass="6037">MSSPDPVAWQLQVQADAWAADLAGQDPAAAGGDLAWQQDLIQGAYQDAAALTDQPNGR</sequence>
<protein>
    <submittedName>
        <fullName evidence="1">Uncharacterized protein</fullName>
    </submittedName>
</protein>
<comment type="caution">
    <text evidence="1">The sequence shown here is derived from an EMBL/GenBank/DDBJ whole genome shotgun (WGS) entry which is preliminary data.</text>
</comment>
<proteinExistence type="predicted"/>
<dbReference type="RefSeq" id="WP_345653702.1">
    <property type="nucleotide sequence ID" value="NZ_BAABEP010000063.1"/>
</dbReference>
<dbReference type="EMBL" id="BAABEP010000063">
    <property type="protein sequence ID" value="GAA3754433.1"/>
    <property type="molecule type" value="Genomic_DNA"/>
</dbReference>
<evidence type="ECO:0000313" key="2">
    <source>
        <dbReference type="Proteomes" id="UP001499884"/>
    </source>
</evidence>